<protein>
    <submittedName>
        <fullName evidence="2">Ferredoxin</fullName>
    </submittedName>
</protein>
<dbReference type="AlphaFoldDB" id="A0A0S6VU11"/>
<accession>A0A0S6VU11</accession>
<dbReference type="Gene3D" id="3.10.20.880">
    <property type="match status" value="1"/>
</dbReference>
<dbReference type="Pfam" id="PF17651">
    <property type="entry name" value="Raco_middle"/>
    <property type="match status" value="1"/>
</dbReference>
<keyword evidence="3" id="KW-1185">Reference proteome</keyword>
<dbReference type="Gene3D" id="3.30.420.480">
    <property type="entry name" value="Domain of unknown function (DUF4445)"/>
    <property type="match status" value="1"/>
</dbReference>
<dbReference type="Proteomes" id="UP000030700">
    <property type="component" value="Unassembled WGS sequence"/>
</dbReference>
<dbReference type="EMBL" id="DF820455">
    <property type="protein sequence ID" value="GAK49017.1"/>
    <property type="molecule type" value="Genomic_DNA"/>
</dbReference>
<dbReference type="InterPro" id="IPR012675">
    <property type="entry name" value="Beta-grasp_dom_sf"/>
</dbReference>
<dbReference type="PANTHER" id="PTHR42895">
    <property type="entry name" value="IRON-SULFUR CLUSTER-BINDING PROTEIN-RELATED"/>
    <property type="match status" value="1"/>
</dbReference>
<dbReference type="HOGENOM" id="CLU_019091_0_0_0"/>
<dbReference type="PROSITE" id="PS51085">
    <property type="entry name" value="2FE2S_FER_2"/>
    <property type="match status" value="1"/>
</dbReference>
<dbReference type="InterPro" id="IPR001041">
    <property type="entry name" value="2Fe-2S_ferredoxin-type"/>
</dbReference>
<evidence type="ECO:0000313" key="3">
    <source>
        <dbReference type="Proteomes" id="UP000030700"/>
    </source>
</evidence>
<feature type="domain" description="2Fe-2S ferredoxin-type" evidence="1">
    <location>
        <begin position="1"/>
        <end position="93"/>
    </location>
</feature>
<dbReference type="GO" id="GO:0051536">
    <property type="term" value="F:iron-sulfur cluster binding"/>
    <property type="evidence" value="ECO:0007669"/>
    <property type="project" value="InterPro"/>
</dbReference>
<dbReference type="InterPro" id="IPR042259">
    <property type="entry name" value="Raco-like_middle_sf"/>
</dbReference>
<reference evidence="2" key="1">
    <citation type="journal article" date="2015" name="PeerJ">
        <title>First genomic representation of candidate bacterial phylum KSB3 points to enhanced environmental sensing as a trigger of wastewater bulking.</title>
        <authorList>
            <person name="Sekiguchi Y."/>
            <person name="Ohashi A."/>
            <person name="Parks D.H."/>
            <person name="Yamauchi T."/>
            <person name="Tyson G.W."/>
            <person name="Hugenholtz P."/>
        </authorList>
    </citation>
    <scope>NUCLEOTIDE SEQUENCE [LARGE SCALE GENOMIC DNA]</scope>
</reference>
<gene>
    <name evidence="2" type="ORF">U14_00235</name>
</gene>
<dbReference type="CDD" id="cd00207">
    <property type="entry name" value="fer2"/>
    <property type="match status" value="1"/>
</dbReference>
<dbReference type="InterPro" id="IPR027980">
    <property type="entry name" value="RACo_C"/>
</dbReference>
<sequence>MNITFQPEEKTIEILPTQTLLECAHQGGVEIVATCGGKGRCNSCRIQLLDGEFTPPTDEDFRVLGEKRLRQGYRLACKTKVLSDGVVRVIPPISEQLHRILSQTEHEERPLKPDVSKRFLILPQRTEEHQSSDFEDVHEQIGVTEIDIAALRHLPSVLFESRREMTVVCWKNTVIGVEPGYTCERMYGLAFDVGTTTVVGYLLDLHTGQEIAVASALNAQTVYGGDLMSRITFAQQDRAHLQKLHERILKTLNEIVQKVCEQAGIDAQQIYEATIVGNTCMHHLLLHISPVHLGTAPYLAAVREQLVLSAKEFGLHIFPQARIVMLPLIAGFVGADTVGVILATALHTNDQITLAIDIGTNGEIVLGSKECLLACSAAAGTAFEGAQITHGMRGAAGAIDRVAIDDDVHCHVLGEHSAQGICGSGLVDAIAQMLDADVINCNGRLITPEDAEKKGVPIALRRRLRVDSDGKRSFVLMDAHQTESGEPLVITQQDIRELQLAKGAIATGIVMLMQRLGIAEDDIAEILLAGAFGNYIDIDSATRIGLIPDVPRERIRSVGNAAGLGAQLALLSSEAKDEATVIARRTEHLALTNDARFQALFAEQMRFPG</sequence>
<organism evidence="2">
    <name type="scientific">Candidatus Moduliflexus flocculans</name>
    <dbReference type="NCBI Taxonomy" id="1499966"/>
    <lineage>
        <taxon>Bacteria</taxon>
        <taxon>Candidatus Moduliflexota</taxon>
        <taxon>Candidatus Moduliflexia</taxon>
        <taxon>Candidatus Moduliflexales</taxon>
        <taxon>Candidatus Moduliflexaceae</taxon>
    </lineage>
</organism>
<dbReference type="InterPro" id="IPR041414">
    <property type="entry name" value="Raco-like_middle"/>
</dbReference>
<dbReference type="SUPFAM" id="SSF54292">
    <property type="entry name" value="2Fe-2S ferredoxin-like"/>
    <property type="match status" value="1"/>
</dbReference>
<dbReference type="STRING" id="1499966.U14_00235"/>
<dbReference type="Pfam" id="PF17650">
    <property type="entry name" value="RACo_linker"/>
    <property type="match status" value="1"/>
</dbReference>
<evidence type="ECO:0000313" key="2">
    <source>
        <dbReference type="EMBL" id="GAK49017.1"/>
    </source>
</evidence>
<dbReference type="Pfam" id="PF00111">
    <property type="entry name" value="Fer2"/>
    <property type="match status" value="1"/>
</dbReference>
<dbReference type="PANTHER" id="PTHR42895:SF2">
    <property type="entry name" value="IRON-SULFUR CLUSTER PROTEIN"/>
    <property type="match status" value="1"/>
</dbReference>
<dbReference type="Gene3D" id="3.10.20.30">
    <property type="match status" value="1"/>
</dbReference>
<dbReference type="InterPro" id="IPR036010">
    <property type="entry name" value="2Fe-2S_ferredoxin-like_sf"/>
</dbReference>
<name>A0A0S6VU11_9BACT</name>
<proteinExistence type="predicted"/>
<evidence type="ECO:0000259" key="1">
    <source>
        <dbReference type="PROSITE" id="PS51085"/>
    </source>
</evidence>
<dbReference type="Pfam" id="PF14574">
    <property type="entry name" value="RACo_C_ter"/>
    <property type="match status" value="1"/>
</dbReference>
<dbReference type="InterPro" id="IPR040506">
    <property type="entry name" value="RACo_linker"/>
</dbReference>
<dbReference type="InterPro" id="IPR052911">
    <property type="entry name" value="Corrinoid_activation_enz"/>
</dbReference>